<evidence type="ECO:0000313" key="2">
    <source>
        <dbReference type="EMBL" id="ABG53094.1"/>
    </source>
</evidence>
<dbReference type="AlphaFoldDB" id="Q10XD0"/>
<protein>
    <submittedName>
        <fullName evidence="2">Uncharacterized protein</fullName>
    </submittedName>
</protein>
<dbReference type="KEGG" id="ter:Tery_4085"/>
<dbReference type="EMBL" id="CP000393">
    <property type="protein sequence ID" value="ABG53094.1"/>
    <property type="molecule type" value="Genomic_DNA"/>
</dbReference>
<proteinExistence type="predicted"/>
<accession>Q10XD0</accession>
<keyword evidence="1" id="KW-0472">Membrane</keyword>
<evidence type="ECO:0000256" key="1">
    <source>
        <dbReference type="SAM" id="Phobius"/>
    </source>
</evidence>
<keyword evidence="1" id="KW-0812">Transmembrane</keyword>
<feature type="transmembrane region" description="Helical" evidence="1">
    <location>
        <begin position="6"/>
        <end position="27"/>
    </location>
</feature>
<dbReference type="HOGENOM" id="CLU_3384334_0_0_3"/>
<reference evidence="2" key="1">
    <citation type="submission" date="2006-06" db="EMBL/GenBank/DDBJ databases">
        <title>Complete sequence of Trichodesmium erythraeum IMS101.</title>
        <authorList>
            <consortium name="US DOE Joint Genome Institute"/>
            <person name="Copeland A."/>
            <person name="Lucas S."/>
            <person name="Lapidus A."/>
            <person name="Barry K."/>
            <person name="Detter J.C."/>
            <person name="Glavina del Rio T."/>
            <person name="Hammon N."/>
            <person name="Israni S."/>
            <person name="Dalin E."/>
            <person name="Tice H."/>
            <person name="Pitluck S."/>
            <person name="Kiss H."/>
            <person name="Munk A.C."/>
            <person name="Brettin T."/>
            <person name="Bruce D."/>
            <person name="Han C."/>
            <person name="Tapia R."/>
            <person name="Gilna P."/>
            <person name="Schmutz J."/>
            <person name="Larimer F."/>
            <person name="Land M."/>
            <person name="Hauser L."/>
            <person name="Kyrpides N."/>
            <person name="Kim E."/>
            <person name="Richardson P."/>
        </authorList>
    </citation>
    <scope>NUCLEOTIDE SEQUENCE [LARGE SCALE GENOMIC DNA]</scope>
    <source>
        <strain evidence="2">IMS101</strain>
    </source>
</reference>
<organism evidence="2">
    <name type="scientific">Trichodesmium erythraeum (strain IMS101)</name>
    <dbReference type="NCBI Taxonomy" id="203124"/>
    <lineage>
        <taxon>Bacteria</taxon>
        <taxon>Bacillati</taxon>
        <taxon>Cyanobacteriota</taxon>
        <taxon>Cyanophyceae</taxon>
        <taxon>Oscillatoriophycideae</taxon>
        <taxon>Oscillatoriales</taxon>
        <taxon>Microcoleaceae</taxon>
        <taxon>Trichodesmium</taxon>
    </lineage>
</organism>
<name>Q10XD0_TRIEI</name>
<sequence length="33" mass="3707">MAVDRLSIIGFLQLLISFVYGLVIGNFESKSYI</sequence>
<keyword evidence="1" id="KW-1133">Transmembrane helix</keyword>
<gene>
    <name evidence="2" type="ordered locus">Tery_4085</name>
</gene>